<dbReference type="AlphaFoldDB" id="A0AAW0YVU1"/>
<dbReference type="PANTHER" id="PTHR28259">
    <property type="entry name" value="FLUORIDE EXPORT PROTEIN 1-RELATED"/>
    <property type="match status" value="1"/>
</dbReference>
<evidence type="ECO:0000256" key="1">
    <source>
        <dbReference type="ARBA" id="ARBA00002598"/>
    </source>
</evidence>
<organism evidence="11 12">
    <name type="scientific">Kwoniella newhampshirensis</name>
    <dbReference type="NCBI Taxonomy" id="1651941"/>
    <lineage>
        <taxon>Eukaryota</taxon>
        <taxon>Fungi</taxon>
        <taxon>Dikarya</taxon>
        <taxon>Basidiomycota</taxon>
        <taxon>Agaricomycotina</taxon>
        <taxon>Tremellomycetes</taxon>
        <taxon>Tremellales</taxon>
        <taxon>Cryptococcaceae</taxon>
        <taxon>Kwoniella</taxon>
    </lineage>
</organism>
<proteinExistence type="inferred from homology"/>
<comment type="catalytic activity">
    <reaction evidence="8">
        <text>fluoride(in) = fluoride(out)</text>
        <dbReference type="Rhea" id="RHEA:76159"/>
        <dbReference type="ChEBI" id="CHEBI:17051"/>
    </reaction>
    <physiologicalReaction direction="left-to-right" evidence="8">
        <dbReference type="Rhea" id="RHEA:76160"/>
    </physiologicalReaction>
</comment>
<evidence type="ECO:0000256" key="2">
    <source>
        <dbReference type="ARBA" id="ARBA00004651"/>
    </source>
</evidence>
<dbReference type="Proteomes" id="UP001388673">
    <property type="component" value="Unassembled WGS sequence"/>
</dbReference>
<dbReference type="GO" id="GO:0005886">
    <property type="term" value="C:plasma membrane"/>
    <property type="evidence" value="ECO:0007669"/>
    <property type="project" value="UniProtKB-SubCell"/>
</dbReference>
<comment type="caution">
    <text evidence="11">The sequence shown here is derived from an EMBL/GenBank/DDBJ whole genome shotgun (WGS) entry which is preliminary data.</text>
</comment>
<feature type="transmembrane region" description="Helical" evidence="10">
    <location>
        <begin position="85"/>
        <end position="105"/>
    </location>
</feature>
<protein>
    <submittedName>
        <fullName evidence="11">Uncharacterized protein</fullName>
    </submittedName>
</protein>
<evidence type="ECO:0000256" key="4">
    <source>
        <dbReference type="ARBA" id="ARBA00022692"/>
    </source>
</evidence>
<feature type="region of interest" description="Disordered" evidence="9">
    <location>
        <begin position="1"/>
        <end position="47"/>
    </location>
</feature>
<keyword evidence="3" id="KW-1003">Cell membrane</keyword>
<gene>
    <name evidence="11" type="ORF">IAR55_005404</name>
</gene>
<feature type="compositionally biased region" description="Polar residues" evidence="9">
    <location>
        <begin position="195"/>
        <end position="210"/>
    </location>
</feature>
<keyword evidence="5 10" id="KW-1133">Transmembrane helix</keyword>
<feature type="transmembrane region" description="Helical" evidence="10">
    <location>
        <begin position="54"/>
        <end position="73"/>
    </location>
</feature>
<dbReference type="Pfam" id="PF02537">
    <property type="entry name" value="CRCB"/>
    <property type="match status" value="2"/>
</dbReference>
<evidence type="ECO:0000256" key="9">
    <source>
        <dbReference type="SAM" id="MobiDB-lite"/>
    </source>
</evidence>
<evidence type="ECO:0000256" key="7">
    <source>
        <dbReference type="ARBA" id="ARBA00035120"/>
    </source>
</evidence>
<evidence type="ECO:0000256" key="5">
    <source>
        <dbReference type="ARBA" id="ARBA00022989"/>
    </source>
</evidence>
<feature type="compositionally biased region" description="Pro residues" evidence="9">
    <location>
        <begin position="30"/>
        <end position="46"/>
    </location>
</feature>
<comment type="similarity">
    <text evidence="7">Belongs to the fluoride channel Fluc/FEX (TC 1.A.43) family.</text>
</comment>
<keyword evidence="12" id="KW-1185">Reference proteome</keyword>
<dbReference type="GeneID" id="92182662"/>
<dbReference type="InterPro" id="IPR003691">
    <property type="entry name" value="FluC"/>
</dbReference>
<evidence type="ECO:0000256" key="3">
    <source>
        <dbReference type="ARBA" id="ARBA00022475"/>
    </source>
</evidence>
<keyword evidence="6 10" id="KW-0472">Membrane</keyword>
<feature type="transmembrane region" description="Helical" evidence="10">
    <location>
        <begin position="117"/>
        <end position="137"/>
    </location>
</feature>
<comment type="function">
    <text evidence="1">Fluoride channel required for the rapid expulsion of cytoplasmic fluoride.</text>
</comment>
<feature type="transmembrane region" description="Helical" evidence="10">
    <location>
        <begin position="396"/>
        <end position="418"/>
    </location>
</feature>
<dbReference type="GO" id="GO:1903425">
    <property type="term" value="F:fluoride transmembrane transporter activity"/>
    <property type="evidence" value="ECO:0007669"/>
    <property type="project" value="TreeGrafter"/>
</dbReference>
<evidence type="ECO:0000313" key="11">
    <source>
        <dbReference type="EMBL" id="KAK8847546.1"/>
    </source>
</evidence>
<feature type="transmembrane region" description="Helical" evidence="10">
    <location>
        <begin position="290"/>
        <end position="308"/>
    </location>
</feature>
<reference evidence="11 12" key="1">
    <citation type="journal article" date="2024" name="bioRxiv">
        <title>Comparative genomics of Cryptococcus and Kwoniella reveals pathogenesis evolution and contrasting karyotype dynamics via intercentromeric recombination or chromosome fusion.</title>
        <authorList>
            <person name="Coelho M.A."/>
            <person name="David-Palma M."/>
            <person name="Shea T."/>
            <person name="Bowers K."/>
            <person name="McGinley-Smith S."/>
            <person name="Mohammad A.W."/>
            <person name="Gnirke A."/>
            <person name="Yurkov A.M."/>
            <person name="Nowrousian M."/>
            <person name="Sun S."/>
            <person name="Cuomo C.A."/>
            <person name="Heitman J."/>
        </authorList>
    </citation>
    <scope>NUCLEOTIDE SEQUENCE [LARGE SCALE GENOMIC DNA]</scope>
    <source>
        <strain evidence="11 12">CBS 13917</strain>
    </source>
</reference>
<dbReference type="PANTHER" id="PTHR28259:SF1">
    <property type="entry name" value="FLUORIDE EXPORT PROTEIN 1-RELATED"/>
    <property type="match status" value="1"/>
</dbReference>
<feature type="transmembrane region" description="Helical" evidence="10">
    <location>
        <begin position="320"/>
        <end position="341"/>
    </location>
</feature>
<evidence type="ECO:0000256" key="10">
    <source>
        <dbReference type="SAM" id="Phobius"/>
    </source>
</evidence>
<dbReference type="RefSeq" id="XP_066801064.1">
    <property type="nucleotide sequence ID" value="XM_066948496.1"/>
</dbReference>
<evidence type="ECO:0000313" key="12">
    <source>
        <dbReference type="Proteomes" id="UP001388673"/>
    </source>
</evidence>
<dbReference type="EMBL" id="JBCAWK010000010">
    <property type="protein sequence ID" value="KAK8847546.1"/>
    <property type="molecule type" value="Genomic_DNA"/>
</dbReference>
<feature type="compositionally biased region" description="Basic residues" evidence="9">
    <location>
        <begin position="1"/>
        <end position="14"/>
    </location>
</feature>
<evidence type="ECO:0000256" key="8">
    <source>
        <dbReference type="ARBA" id="ARBA00035585"/>
    </source>
</evidence>
<accession>A0AAW0YVU1</accession>
<feature type="region of interest" description="Disordered" evidence="9">
    <location>
        <begin position="195"/>
        <end position="246"/>
    </location>
</feature>
<keyword evidence="4 10" id="KW-0812">Transmembrane</keyword>
<dbReference type="KEGG" id="kne:92182662"/>
<evidence type="ECO:0000256" key="6">
    <source>
        <dbReference type="ARBA" id="ARBA00023136"/>
    </source>
</evidence>
<sequence>MSSTRTRAHSHSTHRTQSTLSEDPEQVRPPRAPSPTPPEDNAPPPEQEVTKLRLGAHYAGLVWASMIGCLIRLGLEGLGEYDGKIIFQLAWAQGVGSGIMGLALARKNEIIGIYPPIYTFLTTGIAGSVTTFSSWMLEGYLAFSNFDHYDRKGLHDTVDGVAYSLSTMAIAMASLQFGEHFASVLPRLPLSWQTRKPSSDHSTTALPTKNSSSTSSASEPPHDDVSSSRNQTKFNEEKVSSSRPTGFNTLTRTATPILDIVTIFTALLAYLLVLILYFFAPRRHSWRHSVLFPLLLAPPGTILRFFLARFNTHRTFIDRFPIGTFLANMIATLIIAGTYAAQRRPSARSSSSGGGGGGVRCNALYAIQQGFCGCLSTVSTFVVEARTVKGWIWKGFYIGGSVILGHLFVLAIVGGIGWSRGFIDVCKG</sequence>
<feature type="transmembrane region" description="Helical" evidence="10">
    <location>
        <begin position="257"/>
        <end position="278"/>
    </location>
</feature>
<comment type="subcellular location">
    <subcellularLocation>
        <location evidence="2">Cell membrane</location>
        <topology evidence="2">Multi-pass membrane protein</topology>
    </subcellularLocation>
</comment>
<name>A0AAW0YVU1_9TREE</name>